<name>A0A1L9S348_ASPWE</name>
<dbReference type="AlphaFoldDB" id="A0A1L9S348"/>
<accession>A0A1L9S348</accession>
<dbReference type="InterPro" id="IPR021036">
    <property type="entry name" value="Ribosomal_mS45"/>
</dbReference>
<proteinExistence type="predicted"/>
<dbReference type="GO" id="GO:0003735">
    <property type="term" value="F:structural constituent of ribosome"/>
    <property type="evidence" value="ECO:0007669"/>
    <property type="project" value="TreeGrafter"/>
</dbReference>
<gene>
    <name evidence="2" type="ORF">ASPWEDRAFT_35169</name>
</gene>
<organism evidence="2 3">
    <name type="scientific">Aspergillus wentii DTO 134E9</name>
    <dbReference type="NCBI Taxonomy" id="1073089"/>
    <lineage>
        <taxon>Eukaryota</taxon>
        <taxon>Fungi</taxon>
        <taxon>Dikarya</taxon>
        <taxon>Ascomycota</taxon>
        <taxon>Pezizomycotina</taxon>
        <taxon>Eurotiomycetes</taxon>
        <taxon>Eurotiomycetidae</taxon>
        <taxon>Eurotiales</taxon>
        <taxon>Aspergillaceae</taxon>
        <taxon>Aspergillus</taxon>
        <taxon>Aspergillus subgen. Cremei</taxon>
    </lineage>
</organism>
<dbReference type="OrthoDB" id="10052321at2759"/>
<dbReference type="VEuPathDB" id="FungiDB:ASPWEDRAFT_35169"/>
<feature type="compositionally biased region" description="Basic and acidic residues" evidence="1">
    <location>
        <begin position="361"/>
        <end position="370"/>
    </location>
</feature>
<dbReference type="GO" id="GO:0032543">
    <property type="term" value="P:mitochondrial translation"/>
    <property type="evidence" value="ECO:0007669"/>
    <property type="project" value="TreeGrafter"/>
</dbReference>
<dbReference type="EMBL" id="KV878209">
    <property type="protein sequence ID" value="OJJ41592.1"/>
    <property type="molecule type" value="Genomic_DNA"/>
</dbReference>
<dbReference type="PANTHER" id="PTHR28158">
    <property type="entry name" value="37S RIBOSOMAL PROTEIN S35, MITOCHONDRIAL"/>
    <property type="match status" value="1"/>
</dbReference>
<feature type="compositionally biased region" description="Low complexity" evidence="1">
    <location>
        <begin position="24"/>
        <end position="51"/>
    </location>
</feature>
<dbReference type="STRING" id="1073089.A0A1L9S348"/>
<dbReference type="Pfam" id="PF12298">
    <property type="entry name" value="Bot1p"/>
    <property type="match status" value="1"/>
</dbReference>
<evidence type="ECO:0008006" key="4">
    <source>
        <dbReference type="Google" id="ProtNLM"/>
    </source>
</evidence>
<dbReference type="GeneID" id="63750012"/>
<dbReference type="RefSeq" id="XP_040695268.1">
    <property type="nucleotide sequence ID" value="XM_040834164.1"/>
</dbReference>
<evidence type="ECO:0000313" key="3">
    <source>
        <dbReference type="Proteomes" id="UP000184383"/>
    </source>
</evidence>
<feature type="region of interest" description="Disordered" evidence="1">
    <location>
        <begin position="361"/>
        <end position="398"/>
    </location>
</feature>
<sequence>MPPRIQNQLVSNSLLPYISSSSSATSSSSSSASSLSKLTSCSSSSSRPFSSTVATQTRQRAQMFEWLNTEGTALKHHTPGTPNYVGSLKDRRFAGEDSSVPDTVLRKPFPLNPHFTSENILSEELRNEIYRRVTAEKQSVRAVSVDLGVDMRRVAAVVRLVELESRWKQQGKPMALPYARAIHEMVPTTPLQEGSEARRRPHESINDLPVHRLTDPQIFYPVSESRQFTRVDAGRVFSAAPALEHEKVNEALANPDEAVSSITQNPGRIEHVGKGNDEQQVLQPADVRIPHPHLIAHERERINNPETRQVWKRYGERLRKEEEAEQERKRLAKERIEQKTTKVQPDASRFEFRIKDVVVSKETTGHDGRGSKAPGRRYGVPNYDRRKGQVKIPTRVEV</sequence>
<keyword evidence="3" id="KW-1185">Reference proteome</keyword>
<evidence type="ECO:0000313" key="2">
    <source>
        <dbReference type="EMBL" id="OJJ41592.1"/>
    </source>
</evidence>
<dbReference type="GO" id="GO:0005763">
    <property type="term" value="C:mitochondrial small ribosomal subunit"/>
    <property type="evidence" value="ECO:0007669"/>
    <property type="project" value="TreeGrafter"/>
</dbReference>
<reference evidence="3" key="1">
    <citation type="journal article" date="2017" name="Genome Biol.">
        <title>Comparative genomics reveals high biological diversity and specific adaptations in the industrially and medically important fungal genus Aspergillus.</title>
        <authorList>
            <person name="de Vries R.P."/>
            <person name="Riley R."/>
            <person name="Wiebenga A."/>
            <person name="Aguilar-Osorio G."/>
            <person name="Amillis S."/>
            <person name="Uchima C.A."/>
            <person name="Anderluh G."/>
            <person name="Asadollahi M."/>
            <person name="Askin M."/>
            <person name="Barry K."/>
            <person name="Battaglia E."/>
            <person name="Bayram O."/>
            <person name="Benocci T."/>
            <person name="Braus-Stromeyer S.A."/>
            <person name="Caldana C."/>
            <person name="Canovas D."/>
            <person name="Cerqueira G.C."/>
            <person name="Chen F."/>
            <person name="Chen W."/>
            <person name="Choi C."/>
            <person name="Clum A."/>
            <person name="Dos Santos R.A."/>
            <person name="Damasio A.R."/>
            <person name="Diallinas G."/>
            <person name="Emri T."/>
            <person name="Fekete E."/>
            <person name="Flipphi M."/>
            <person name="Freyberg S."/>
            <person name="Gallo A."/>
            <person name="Gournas C."/>
            <person name="Habgood R."/>
            <person name="Hainaut M."/>
            <person name="Harispe M.L."/>
            <person name="Henrissat B."/>
            <person name="Hilden K.S."/>
            <person name="Hope R."/>
            <person name="Hossain A."/>
            <person name="Karabika E."/>
            <person name="Karaffa L."/>
            <person name="Karanyi Z."/>
            <person name="Krasevec N."/>
            <person name="Kuo A."/>
            <person name="Kusch H."/>
            <person name="LaButti K."/>
            <person name="Lagendijk E.L."/>
            <person name="Lapidus A."/>
            <person name="Levasseur A."/>
            <person name="Lindquist E."/>
            <person name="Lipzen A."/>
            <person name="Logrieco A.F."/>
            <person name="MacCabe A."/>
            <person name="Maekelae M.R."/>
            <person name="Malavazi I."/>
            <person name="Melin P."/>
            <person name="Meyer V."/>
            <person name="Mielnichuk N."/>
            <person name="Miskei M."/>
            <person name="Molnar A.P."/>
            <person name="Mule G."/>
            <person name="Ngan C.Y."/>
            <person name="Orejas M."/>
            <person name="Orosz E."/>
            <person name="Ouedraogo J.P."/>
            <person name="Overkamp K.M."/>
            <person name="Park H.-S."/>
            <person name="Perrone G."/>
            <person name="Piumi F."/>
            <person name="Punt P.J."/>
            <person name="Ram A.F."/>
            <person name="Ramon A."/>
            <person name="Rauscher S."/>
            <person name="Record E."/>
            <person name="Riano-Pachon D.M."/>
            <person name="Robert V."/>
            <person name="Roehrig J."/>
            <person name="Ruller R."/>
            <person name="Salamov A."/>
            <person name="Salih N.S."/>
            <person name="Samson R.A."/>
            <person name="Sandor E."/>
            <person name="Sanguinetti M."/>
            <person name="Schuetze T."/>
            <person name="Sepcic K."/>
            <person name="Shelest E."/>
            <person name="Sherlock G."/>
            <person name="Sophianopoulou V."/>
            <person name="Squina F.M."/>
            <person name="Sun H."/>
            <person name="Susca A."/>
            <person name="Todd R.B."/>
            <person name="Tsang A."/>
            <person name="Unkles S.E."/>
            <person name="van de Wiele N."/>
            <person name="van Rossen-Uffink D."/>
            <person name="Oliveira J.V."/>
            <person name="Vesth T.C."/>
            <person name="Visser J."/>
            <person name="Yu J.-H."/>
            <person name="Zhou M."/>
            <person name="Andersen M.R."/>
            <person name="Archer D.B."/>
            <person name="Baker S.E."/>
            <person name="Benoit I."/>
            <person name="Brakhage A.A."/>
            <person name="Braus G.H."/>
            <person name="Fischer R."/>
            <person name="Frisvad J.C."/>
            <person name="Goldman G.H."/>
            <person name="Houbraken J."/>
            <person name="Oakley B."/>
            <person name="Pocsi I."/>
            <person name="Scazzocchio C."/>
            <person name="Seiboth B."/>
            <person name="vanKuyk P.A."/>
            <person name="Wortman J."/>
            <person name="Dyer P.S."/>
            <person name="Grigoriev I.V."/>
        </authorList>
    </citation>
    <scope>NUCLEOTIDE SEQUENCE [LARGE SCALE GENOMIC DNA]</scope>
    <source>
        <strain evidence="3">DTO 134E9</strain>
    </source>
</reference>
<dbReference type="Proteomes" id="UP000184383">
    <property type="component" value="Unassembled WGS sequence"/>
</dbReference>
<feature type="region of interest" description="Disordered" evidence="1">
    <location>
        <begin position="24"/>
        <end position="54"/>
    </location>
</feature>
<dbReference type="PANTHER" id="PTHR28158:SF1">
    <property type="entry name" value="SMALL RIBOSOMAL SUBUNIT PROTEIN MS45"/>
    <property type="match status" value="1"/>
</dbReference>
<protein>
    <recommendedName>
        <fullName evidence="4">Eukaryotic mitochondrial regulator protein-domain-containing protein</fullName>
    </recommendedName>
</protein>
<evidence type="ECO:0000256" key="1">
    <source>
        <dbReference type="SAM" id="MobiDB-lite"/>
    </source>
</evidence>